<evidence type="ECO:0000313" key="1">
    <source>
        <dbReference type="EMBL" id="MBB4680449.1"/>
    </source>
</evidence>
<evidence type="ECO:0000313" key="2">
    <source>
        <dbReference type="Proteomes" id="UP000533598"/>
    </source>
</evidence>
<keyword evidence="2" id="KW-1185">Reference proteome</keyword>
<dbReference type="RefSeq" id="WP_185006269.1">
    <property type="nucleotide sequence ID" value="NZ_BAAAUI010000005.1"/>
</dbReference>
<name>A0A7W7CJ80_9PSEU</name>
<reference evidence="1 2" key="1">
    <citation type="submission" date="2020-08" db="EMBL/GenBank/DDBJ databases">
        <title>Sequencing the genomes of 1000 actinobacteria strains.</title>
        <authorList>
            <person name="Klenk H.-P."/>
        </authorList>
    </citation>
    <scope>NUCLEOTIDE SEQUENCE [LARGE SCALE GENOMIC DNA]</scope>
    <source>
        <strain evidence="1 2">DSM 44230</strain>
    </source>
</reference>
<accession>A0A7W7CJ80</accession>
<organism evidence="1 2">
    <name type="scientific">Crossiella cryophila</name>
    <dbReference type="NCBI Taxonomy" id="43355"/>
    <lineage>
        <taxon>Bacteria</taxon>
        <taxon>Bacillati</taxon>
        <taxon>Actinomycetota</taxon>
        <taxon>Actinomycetes</taxon>
        <taxon>Pseudonocardiales</taxon>
        <taxon>Pseudonocardiaceae</taxon>
        <taxon>Crossiella</taxon>
    </lineage>
</organism>
<dbReference type="AlphaFoldDB" id="A0A7W7CJ80"/>
<dbReference type="EMBL" id="JACHMH010000001">
    <property type="protein sequence ID" value="MBB4680449.1"/>
    <property type="molecule type" value="Genomic_DNA"/>
</dbReference>
<sequence length="60" mass="5924">MKLETVMFVEHRSVSAQPALAAFGQSASVGMLVPGGCCSCAGCTSCSCGSIVRPVTAASA</sequence>
<protein>
    <submittedName>
        <fullName evidence="1">Uncharacterized protein</fullName>
    </submittedName>
</protein>
<comment type="caution">
    <text evidence="1">The sequence shown here is derived from an EMBL/GenBank/DDBJ whole genome shotgun (WGS) entry which is preliminary data.</text>
</comment>
<proteinExistence type="predicted"/>
<gene>
    <name evidence="1" type="ORF">HNR67_006567</name>
</gene>
<dbReference type="Proteomes" id="UP000533598">
    <property type="component" value="Unassembled WGS sequence"/>
</dbReference>